<dbReference type="EMBL" id="JAFCMP010000512">
    <property type="protein sequence ID" value="KAG5178793.1"/>
    <property type="molecule type" value="Genomic_DNA"/>
</dbReference>
<keyword evidence="3" id="KW-1185">Reference proteome</keyword>
<feature type="region of interest" description="Disordered" evidence="1">
    <location>
        <begin position="97"/>
        <end position="125"/>
    </location>
</feature>
<evidence type="ECO:0000256" key="1">
    <source>
        <dbReference type="SAM" id="MobiDB-lite"/>
    </source>
</evidence>
<sequence length="125" mass="12768">MARRIAAEGGKGVPVETAEVGHLAGARRSTPRWRRSVSRNSGGDMVSAGGCGGANMAQRAPALITPARAALNDLSFDYLLQQQLVVQQVANASPEAPLGLHARLDGHTGGPQPEGGTSDSAGARC</sequence>
<feature type="compositionally biased region" description="Polar residues" evidence="1">
    <location>
        <begin position="115"/>
        <end position="125"/>
    </location>
</feature>
<dbReference type="AlphaFoldDB" id="A0A836CBB6"/>
<dbReference type="Proteomes" id="UP000664859">
    <property type="component" value="Unassembled WGS sequence"/>
</dbReference>
<reference evidence="2" key="1">
    <citation type="submission" date="2021-02" db="EMBL/GenBank/DDBJ databases">
        <title>First Annotated Genome of the Yellow-green Alga Tribonema minus.</title>
        <authorList>
            <person name="Mahan K.M."/>
        </authorList>
    </citation>
    <scope>NUCLEOTIDE SEQUENCE</scope>
    <source>
        <strain evidence="2">UTEX B ZZ1240</strain>
    </source>
</reference>
<comment type="caution">
    <text evidence="2">The sequence shown here is derived from an EMBL/GenBank/DDBJ whole genome shotgun (WGS) entry which is preliminary data.</text>
</comment>
<evidence type="ECO:0000313" key="3">
    <source>
        <dbReference type="Proteomes" id="UP000664859"/>
    </source>
</evidence>
<protein>
    <submittedName>
        <fullName evidence="2">Uncharacterized protein</fullName>
    </submittedName>
</protein>
<organism evidence="2 3">
    <name type="scientific">Tribonema minus</name>
    <dbReference type="NCBI Taxonomy" id="303371"/>
    <lineage>
        <taxon>Eukaryota</taxon>
        <taxon>Sar</taxon>
        <taxon>Stramenopiles</taxon>
        <taxon>Ochrophyta</taxon>
        <taxon>PX clade</taxon>
        <taxon>Xanthophyceae</taxon>
        <taxon>Tribonematales</taxon>
        <taxon>Tribonemataceae</taxon>
        <taxon>Tribonema</taxon>
    </lineage>
</organism>
<name>A0A836CBB6_9STRA</name>
<evidence type="ECO:0000313" key="2">
    <source>
        <dbReference type="EMBL" id="KAG5178793.1"/>
    </source>
</evidence>
<accession>A0A836CBB6</accession>
<gene>
    <name evidence="2" type="ORF">JKP88DRAFT_280895</name>
</gene>
<proteinExistence type="predicted"/>
<feature type="region of interest" description="Disordered" evidence="1">
    <location>
        <begin position="1"/>
        <end position="52"/>
    </location>
</feature>